<keyword evidence="2" id="KW-0472">Membrane</keyword>
<evidence type="ECO:0000256" key="2">
    <source>
        <dbReference type="SAM" id="Phobius"/>
    </source>
</evidence>
<proteinExistence type="predicted"/>
<evidence type="ECO:0000313" key="3">
    <source>
        <dbReference type="EMBL" id="VUZ39844.1"/>
    </source>
</evidence>
<keyword evidence="4" id="KW-1185">Reference proteome</keyword>
<dbReference type="Proteomes" id="UP000321570">
    <property type="component" value="Unassembled WGS sequence"/>
</dbReference>
<dbReference type="AlphaFoldDB" id="A0A564XZU5"/>
<evidence type="ECO:0000313" key="4">
    <source>
        <dbReference type="Proteomes" id="UP000321570"/>
    </source>
</evidence>
<dbReference type="EMBL" id="CABIJS010000022">
    <property type="protein sequence ID" value="VUZ39844.1"/>
    <property type="molecule type" value="Genomic_DNA"/>
</dbReference>
<feature type="transmembrane region" description="Helical" evidence="2">
    <location>
        <begin position="45"/>
        <end position="70"/>
    </location>
</feature>
<protein>
    <submittedName>
        <fullName evidence="3">Uncharacterized protein</fullName>
    </submittedName>
</protein>
<organism evidence="3 4">
    <name type="scientific">Hymenolepis diminuta</name>
    <name type="common">Rat tapeworm</name>
    <dbReference type="NCBI Taxonomy" id="6216"/>
    <lineage>
        <taxon>Eukaryota</taxon>
        <taxon>Metazoa</taxon>
        <taxon>Spiralia</taxon>
        <taxon>Lophotrochozoa</taxon>
        <taxon>Platyhelminthes</taxon>
        <taxon>Cestoda</taxon>
        <taxon>Eucestoda</taxon>
        <taxon>Cyclophyllidea</taxon>
        <taxon>Hymenolepididae</taxon>
        <taxon>Hymenolepis</taxon>
    </lineage>
</organism>
<keyword evidence="2" id="KW-1133">Transmembrane helix</keyword>
<name>A0A564XZU5_HYMDI</name>
<feature type="region of interest" description="Disordered" evidence="1">
    <location>
        <begin position="1"/>
        <end position="27"/>
    </location>
</feature>
<gene>
    <name evidence="3" type="ORF">WMSIL1_LOCUS1058</name>
</gene>
<sequence>MRVLTRSVGYKQPSMRHTDTPGNPSSPGASLVVQSSISLFFLETVLSLVQCNLVNAILGVLFLSFTLGAIT</sequence>
<accession>A0A564XZU5</accession>
<keyword evidence="2" id="KW-0812">Transmembrane</keyword>
<evidence type="ECO:0000256" key="1">
    <source>
        <dbReference type="SAM" id="MobiDB-lite"/>
    </source>
</evidence>
<reference evidence="3 4" key="1">
    <citation type="submission" date="2019-07" db="EMBL/GenBank/DDBJ databases">
        <authorList>
            <person name="Jastrzebski P J."/>
            <person name="Paukszto L."/>
            <person name="Jastrzebski P J."/>
        </authorList>
    </citation>
    <scope>NUCLEOTIDE SEQUENCE [LARGE SCALE GENOMIC DNA]</scope>
    <source>
        <strain evidence="3 4">WMS-il1</strain>
    </source>
</reference>